<dbReference type="InterPro" id="IPR034829">
    <property type="entry name" value="DnaD-like_sf"/>
</dbReference>
<accession>A0A0F8YLT3</accession>
<dbReference type="SUPFAM" id="SSF158499">
    <property type="entry name" value="DnaD domain-like"/>
    <property type="match status" value="1"/>
</dbReference>
<sequence length="194" mass="22578">MAYVKVKTIRGRRYRYLVESIWRDGKRCQRHLRYLGPAGTAVTEAYRDNIGPVTPILAGELEKMSARVPEEWILGAIRQAVANAAPREDTRKWAYIWTILRNSEREGEFSPSYRELDQAGRRARLPPTPHIGDEKRDDNGVWRKWTNCPECGKERWISRGETRRPGFTGRCRPCALKQGKREMQSYFPKRGDGR</sequence>
<gene>
    <name evidence="1" type="ORF">LCGC14_2804360</name>
</gene>
<protein>
    <submittedName>
        <fullName evidence="1">Uncharacterized protein</fullName>
    </submittedName>
</protein>
<organism evidence="1">
    <name type="scientific">marine sediment metagenome</name>
    <dbReference type="NCBI Taxonomy" id="412755"/>
    <lineage>
        <taxon>unclassified sequences</taxon>
        <taxon>metagenomes</taxon>
        <taxon>ecological metagenomes</taxon>
    </lineage>
</organism>
<comment type="caution">
    <text evidence="1">The sequence shown here is derived from an EMBL/GenBank/DDBJ whole genome shotgun (WGS) entry which is preliminary data.</text>
</comment>
<dbReference type="AlphaFoldDB" id="A0A0F8YLT3"/>
<proteinExistence type="predicted"/>
<evidence type="ECO:0000313" key="1">
    <source>
        <dbReference type="EMBL" id="KKK82342.1"/>
    </source>
</evidence>
<name>A0A0F8YLT3_9ZZZZ</name>
<dbReference type="EMBL" id="LAZR01052718">
    <property type="protein sequence ID" value="KKK82342.1"/>
    <property type="molecule type" value="Genomic_DNA"/>
</dbReference>
<dbReference type="Gene3D" id="1.10.10.630">
    <property type="entry name" value="DnaD domain-like"/>
    <property type="match status" value="1"/>
</dbReference>
<reference evidence="1" key="1">
    <citation type="journal article" date="2015" name="Nature">
        <title>Complex archaea that bridge the gap between prokaryotes and eukaryotes.</title>
        <authorList>
            <person name="Spang A."/>
            <person name="Saw J.H."/>
            <person name="Jorgensen S.L."/>
            <person name="Zaremba-Niedzwiedzka K."/>
            <person name="Martijn J."/>
            <person name="Lind A.E."/>
            <person name="van Eijk R."/>
            <person name="Schleper C."/>
            <person name="Guy L."/>
            <person name="Ettema T.J."/>
        </authorList>
    </citation>
    <scope>NUCLEOTIDE SEQUENCE</scope>
</reference>